<keyword evidence="3 6" id="KW-0812">Transmembrane</keyword>
<feature type="transmembrane region" description="Helical" evidence="6">
    <location>
        <begin position="120"/>
        <end position="142"/>
    </location>
</feature>
<feature type="transmembrane region" description="Helical" evidence="6">
    <location>
        <begin position="163"/>
        <end position="184"/>
    </location>
</feature>
<evidence type="ECO:0000256" key="4">
    <source>
        <dbReference type="ARBA" id="ARBA00022989"/>
    </source>
</evidence>
<accession>A0A8X8ADM7</accession>
<feature type="transmembrane region" description="Helical" evidence="6">
    <location>
        <begin position="29"/>
        <end position="52"/>
    </location>
</feature>
<evidence type="ECO:0000313" key="8">
    <source>
        <dbReference type="Proteomes" id="UP000886885"/>
    </source>
</evidence>
<comment type="similarity">
    <text evidence="2 6">Belongs to the multi antimicrobial extrusion (MATE) (TC 2.A.66.1) family.</text>
</comment>
<feature type="transmembrane region" description="Helical" evidence="6">
    <location>
        <begin position="342"/>
        <end position="365"/>
    </location>
</feature>
<evidence type="ECO:0000256" key="3">
    <source>
        <dbReference type="ARBA" id="ARBA00022692"/>
    </source>
</evidence>
<dbReference type="GO" id="GO:0015297">
    <property type="term" value="F:antiporter activity"/>
    <property type="evidence" value="ECO:0007669"/>
    <property type="project" value="InterPro"/>
</dbReference>
<dbReference type="AlphaFoldDB" id="A0A8X8ADM7"/>
<name>A0A8X8ADM7_POPTO</name>
<feature type="transmembrane region" description="Helical" evidence="6">
    <location>
        <begin position="64"/>
        <end position="91"/>
    </location>
</feature>
<keyword evidence="5 6" id="KW-0472">Membrane</keyword>
<evidence type="ECO:0000256" key="5">
    <source>
        <dbReference type="ARBA" id="ARBA00023136"/>
    </source>
</evidence>
<keyword evidence="8" id="KW-1185">Reference proteome</keyword>
<dbReference type="Pfam" id="PF01554">
    <property type="entry name" value="MatE"/>
    <property type="match status" value="2"/>
</dbReference>
<dbReference type="GO" id="GO:1990961">
    <property type="term" value="P:xenobiotic detoxification by transmembrane export across the plasma membrane"/>
    <property type="evidence" value="ECO:0007669"/>
    <property type="project" value="InterPro"/>
</dbReference>
<sequence>MEEALLPNTEERTRASTTFVEELKKVTSIAAPMVVVTVSLHLLQVVSLMMAGHLGELSLSGVSIGGSFAGVTGFSLLASLLFSIFLLYIYIYTMQFGLAGGLETLCGQAYGAGQYQKFGTYTYCAIISLLPICVPVSILWIYMDRILIAIGQDPEISTVACRYATCLIPALFAYAVLQSLLRYYQSQGLILPMLFSTCATLCVHIPLCWALIFKWELGSTGAALAIDVSYWLNVVFLALYMGFSSSCKKTRVVYWNHIFSSIKEFFRFALPSAVMVCLEWWTFELLILLAGLLPDSQLETSVLSICLATTSLHFYALSGIAAAGSAQVSNHLGAGNHKAAQVVVRAVLSVSLVEAVIVSTNIFCFRHVFGYAFSNEKAVVDYVTEVAPLLCLSVIVDSLQTVLSGIARGCGWQHIGASINLGAYYLAGIPVAVLLCFVLHLRGKGLWIGVLTGSTVQATLLALITSLTNWKKQATKARERMLDGTASADNGFPSSL</sequence>
<dbReference type="InterPro" id="IPR045069">
    <property type="entry name" value="MATE_euk"/>
</dbReference>
<feature type="transmembrane region" description="Helical" evidence="6">
    <location>
        <begin position="190"/>
        <end position="212"/>
    </location>
</feature>
<dbReference type="Proteomes" id="UP000886885">
    <property type="component" value="Chromosome 4A"/>
</dbReference>
<proteinExistence type="inferred from homology"/>
<evidence type="ECO:0000256" key="2">
    <source>
        <dbReference type="ARBA" id="ARBA00010199"/>
    </source>
</evidence>
<dbReference type="GO" id="GO:0016020">
    <property type="term" value="C:membrane"/>
    <property type="evidence" value="ECO:0007669"/>
    <property type="project" value="UniProtKB-SubCell"/>
</dbReference>
<dbReference type="PANTHER" id="PTHR11206">
    <property type="entry name" value="MULTIDRUG RESISTANCE PROTEIN"/>
    <property type="match status" value="1"/>
</dbReference>
<keyword evidence="4 6" id="KW-1133">Transmembrane helix</keyword>
<feature type="transmembrane region" description="Helical" evidence="6">
    <location>
        <begin position="423"/>
        <end position="441"/>
    </location>
</feature>
<evidence type="ECO:0000313" key="7">
    <source>
        <dbReference type="EMBL" id="KAG6779140.1"/>
    </source>
</evidence>
<feature type="transmembrane region" description="Helical" evidence="6">
    <location>
        <begin position="224"/>
        <end position="245"/>
    </location>
</feature>
<evidence type="ECO:0000256" key="6">
    <source>
        <dbReference type="RuleBase" id="RU004914"/>
    </source>
</evidence>
<dbReference type="NCBIfam" id="TIGR00797">
    <property type="entry name" value="matE"/>
    <property type="match status" value="1"/>
</dbReference>
<comment type="subcellular location">
    <subcellularLocation>
        <location evidence="1">Membrane</location>
        <topology evidence="1">Multi-pass membrane protein</topology>
    </subcellularLocation>
</comment>
<feature type="transmembrane region" description="Helical" evidence="6">
    <location>
        <begin position="447"/>
        <end position="470"/>
    </location>
</feature>
<dbReference type="OrthoDB" id="2126698at2759"/>
<feature type="transmembrane region" description="Helical" evidence="6">
    <location>
        <begin position="302"/>
        <end position="322"/>
    </location>
</feature>
<comment type="caution">
    <text evidence="7">The sequence shown here is derived from an EMBL/GenBank/DDBJ whole genome shotgun (WGS) entry which is preliminary data.</text>
</comment>
<dbReference type="GO" id="GO:0042910">
    <property type="term" value="F:xenobiotic transmembrane transporter activity"/>
    <property type="evidence" value="ECO:0007669"/>
    <property type="project" value="InterPro"/>
</dbReference>
<dbReference type="InterPro" id="IPR002528">
    <property type="entry name" value="MATE_fam"/>
</dbReference>
<protein>
    <recommendedName>
        <fullName evidence="6">Protein DETOXIFICATION</fullName>
    </recommendedName>
    <alternativeName>
        <fullName evidence="6">Multidrug and toxic compound extrusion protein</fullName>
    </alternativeName>
</protein>
<reference evidence="7" key="1">
    <citation type="journal article" date="2020" name="bioRxiv">
        <title>Hybrid origin of Populus tomentosa Carr. identified through genome sequencing and phylogenomic analysis.</title>
        <authorList>
            <person name="An X."/>
            <person name="Gao K."/>
            <person name="Chen Z."/>
            <person name="Li J."/>
            <person name="Yang X."/>
            <person name="Yang X."/>
            <person name="Zhou J."/>
            <person name="Guo T."/>
            <person name="Zhao T."/>
            <person name="Huang S."/>
            <person name="Miao D."/>
            <person name="Khan W.U."/>
            <person name="Rao P."/>
            <person name="Ye M."/>
            <person name="Lei B."/>
            <person name="Liao W."/>
            <person name="Wang J."/>
            <person name="Ji L."/>
            <person name="Li Y."/>
            <person name="Guo B."/>
            <person name="Mustafa N.S."/>
            <person name="Li S."/>
            <person name="Yun Q."/>
            <person name="Keller S.R."/>
            <person name="Mao J."/>
            <person name="Zhang R."/>
            <person name="Strauss S.H."/>
        </authorList>
    </citation>
    <scope>NUCLEOTIDE SEQUENCE</scope>
    <source>
        <strain evidence="7">GM15</strain>
        <tissue evidence="7">Leaf</tissue>
    </source>
</reference>
<dbReference type="EMBL" id="JAAWWB010000007">
    <property type="protein sequence ID" value="KAG6779140.1"/>
    <property type="molecule type" value="Genomic_DNA"/>
</dbReference>
<organism evidence="7 8">
    <name type="scientific">Populus tomentosa</name>
    <name type="common">Chinese white poplar</name>
    <dbReference type="NCBI Taxonomy" id="118781"/>
    <lineage>
        <taxon>Eukaryota</taxon>
        <taxon>Viridiplantae</taxon>
        <taxon>Streptophyta</taxon>
        <taxon>Embryophyta</taxon>
        <taxon>Tracheophyta</taxon>
        <taxon>Spermatophyta</taxon>
        <taxon>Magnoliopsida</taxon>
        <taxon>eudicotyledons</taxon>
        <taxon>Gunneridae</taxon>
        <taxon>Pentapetalae</taxon>
        <taxon>rosids</taxon>
        <taxon>fabids</taxon>
        <taxon>Malpighiales</taxon>
        <taxon>Salicaceae</taxon>
        <taxon>Saliceae</taxon>
        <taxon>Populus</taxon>
    </lineage>
</organism>
<evidence type="ECO:0000256" key="1">
    <source>
        <dbReference type="ARBA" id="ARBA00004141"/>
    </source>
</evidence>
<dbReference type="CDD" id="cd13132">
    <property type="entry name" value="MATE_eukaryotic"/>
    <property type="match status" value="1"/>
</dbReference>
<gene>
    <name evidence="7" type="ORF">POTOM_015509</name>
</gene>
<feature type="transmembrane region" description="Helical" evidence="6">
    <location>
        <begin position="265"/>
        <end position="290"/>
    </location>
</feature>